<gene>
    <name evidence="1" type="ORF">PM10SUCC1_35910</name>
</gene>
<proteinExistence type="predicted"/>
<accession>A0A9W6GQ89</accession>
<evidence type="ECO:0000313" key="1">
    <source>
        <dbReference type="EMBL" id="GLI58077.1"/>
    </source>
</evidence>
<comment type="caution">
    <text evidence="1">The sequence shown here is derived from an EMBL/GenBank/DDBJ whole genome shotgun (WGS) entry which is preliminary data.</text>
</comment>
<organism evidence="1 2">
    <name type="scientific">Propionigenium maris DSM 9537</name>
    <dbReference type="NCBI Taxonomy" id="1123000"/>
    <lineage>
        <taxon>Bacteria</taxon>
        <taxon>Fusobacteriati</taxon>
        <taxon>Fusobacteriota</taxon>
        <taxon>Fusobacteriia</taxon>
        <taxon>Fusobacteriales</taxon>
        <taxon>Fusobacteriaceae</taxon>
        <taxon>Propionigenium</taxon>
    </lineage>
</organism>
<reference evidence="1" key="1">
    <citation type="submission" date="2022-12" db="EMBL/GenBank/DDBJ databases">
        <title>Reference genome sequencing for broad-spectrum identification of bacterial and archaeal isolates by mass spectrometry.</title>
        <authorList>
            <person name="Sekiguchi Y."/>
            <person name="Tourlousse D.M."/>
        </authorList>
    </citation>
    <scope>NUCLEOTIDE SEQUENCE</scope>
    <source>
        <strain evidence="1">10succ1</strain>
    </source>
</reference>
<protein>
    <submittedName>
        <fullName evidence="1">Uncharacterized protein</fullName>
    </submittedName>
</protein>
<dbReference type="Proteomes" id="UP001144471">
    <property type="component" value="Unassembled WGS sequence"/>
</dbReference>
<sequence>MLGFHLVMRTFGVGGCCRKKYRKETQKKMEAAQYNSSREVHLIIKESVEFKSVFECCKSNSQKLKILSGI</sequence>
<evidence type="ECO:0000313" key="2">
    <source>
        <dbReference type="Proteomes" id="UP001144471"/>
    </source>
</evidence>
<dbReference type="AlphaFoldDB" id="A0A9W6GQ89"/>
<name>A0A9W6GQ89_9FUSO</name>
<dbReference type="EMBL" id="BSDY01000033">
    <property type="protein sequence ID" value="GLI58077.1"/>
    <property type="molecule type" value="Genomic_DNA"/>
</dbReference>
<keyword evidence="2" id="KW-1185">Reference proteome</keyword>